<sequence>MTNVDEQVFTAAKLAEQARGDLETTLDLHHHAGVVADTDHANALSFLQGVDGWTRSALRSEVEPTLHTAEATRAVMDGRREQLATIVGLTEAELTASQMRLLGQLSSALDNHGAPAFVSVGGNPETGKTNAGWLLIELRKQLVDDLLVLSNAAGSLTDIRVTSMHELTELLIEHRERPKAVLLDECSTHMDARTHSREVATQWTPVAKRMAKLGVDVQLNVVHSGKDYHPEGKRLTTLGVWKSEKTVAEFFSNWAADADRPSSPIFSGPVAELEPTGVEYDPDDTAPWSWNLNEGLFEADRDWDGYYNDLEKR</sequence>
<dbReference type="STRING" id="43928.SAMN05443636_2133"/>
<reference evidence="1 2" key="1">
    <citation type="submission" date="2016-11" db="EMBL/GenBank/DDBJ databases">
        <authorList>
            <person name="Jaros S."/>
            <person name="Januszkiewicz K."/>
            <person name="Wedrychowicz H."/>
        </authorList>
    </citation>
    <scope>NUCLEOTIDE SEQUENCE [LARGE SCALE GENOMIC DNA]</scope>
    <source>
        <strain evidence="1 2">DSM 9297</strain>
    </source>
</reference>
<keyword evidence="2" id="KW-1185">Reference proteome</keyword>
<dbReference type="Proteomes" id="UP000184357">
    <property type="component" value="Unassembled WGS sequence"/>
</dbReference>
<gene>
    <name evidence="1" type="ORF">SAMN05443636_2133</name>
</gene>
<evidence type="ECO:0000313" key="2">
    <source>
        <dbReference type="Proteomes" id="UP000184357"/>
    </source>
</evidence>
<dbReference type="RefSeq" id="WP_073309326.1">
    <property type="nucleotide sequence ID" value="NZ_FQWV01000005.1"/>
</dbReference>
<organism evidence="1 2">
    <name type="scientific">Halobaculum gomorrense</name>
    <dbReference type="NCBI Taxonomy" id="43928"/>
    <lineage>
        <taxon>Archaea</taxon>
        <taxon>Methanobacteriati</taxon>
        <taxon>Methanobacteriota</taxon>
        <taxon>Stenosarchaea group</taxon>
        <taxon>Halobacteria</taxon>
        <taxon>Halobacteriales</taxon>
        <taxon>Haloferacaceae</taxon>
        <taxon>Halobaculum</taxon>
    </lineage>
</organism>
<proteinExistence type="predicted"/>
<dbReference type="EMBL" id="FQWV01000005">
    <property type="protein sequence ID" value="SHH23772.1"/>
    <property type="molecule type" value="Genomic_DNA"/>
</dbReference>
<dbReference type="AlphaFoldDB" id="A0A1M5RBR3"/>
<evidence type="ECO:0000313" key="1">
    <source>
        <dbReference type="EMBL" id="SHH23772.1"/>
    </source>
</evidence>
<dbReference type="OrthoDB" id="321312at2157"/>
<accession>A0A1M5RBR3</accession>
<protein>
    <submittedName>
        <fullName evidence="1">Uncharacterized protein</fullName>
    </submittedName>
</protein>
<name>A0A1M5RBR3_9EURY</name>